<proteinExistence type="predicted"/>
<comment type="caution">
    <text evidence="2">The sequence shown here is derived from an EMBL/GenBank/DDBJ whole genome shotgun (WGS) entry which is preliminary data.</text>
</comment>
<evidence type="ECO:0000313" key="3">
    <source>
        <dbReference type="Proteomes" id="UP000005446"/>
    </source>
</evidence>
<evidence type="ECO:0000313" key="2">
    <source>
        <dbReference type="EMBL" id="EHK96492.1"/>
    </source>
</evidence>
<name>H0EYC2_GLAL7</name>
<organism evidence="2 3">
    <name type="scientific">Glarea lozoyensis (strain ATCC 74030 / MF5533)</name>
    <dbReference type="NCBI Taxonomy" id="1104152"/>
    <lineage>
        <taxon>Eukaryota</taxon>
        <taxon>Fungi</taxon>
        <taxon>Dikarya</taxon>
        <taxon>Ascomycota</taxon>
        <taxon>Pezizomycotina</taxon>
        <taxon>Leotiomycetes</taxon>
        <taxon>Helotiales</taxon>
        <taxon>Helotiaceae</taxon>
        <taxon>Glarea</taxon>
    </lineage>
</organism>
<dbReference type="EMBL" id="AGUE01000248">
    <property type="protein sequence ID" value="EHK96492.1"/>
    <property type="molecule type" value="Genomic_DNA"/>
</dbReference>
<evidence type="ECO:0000256" key="1">
    <source>
        <dbReference type="SAM" id="MobiDB-lite"/>
    </source>
</evidence>
<sequence>MKQKSTRKGALFFATSLQFLPLPPLLLRFLPFSLTLFPSLGFCVRLYIARNIRINLLLNRPRQPLPPNKTRIQSPLPHKLRTPPLNHIQPTTRNRLYDHPLRRRIQPLQTTIKRVQPPHVARSVRFLAYAERVVFARDEEGASETGGVGGRVEGVACSAPALGCEEGVGVHCGRATRWWWWEL</sequence>
<dbReference type="InParanoid" id="H0EYC2"/>
<feature type="region of interest" description="Disordered" evidence="1">
    <location>
        <begin position="63"/>
        <end position="91"/>
    </location>
</feature>
<protein>
    <submittedName>
        <fullName evidence="2">Uncharacterized protein</fullName>
    </submittedName>
</protein>
<dbReference type="HOGENOM" id="CLU_1475310_0_0_1"/>
<accession>H0EYC2</accession>
<gene>
    <name evidence="2" type="ORF">M7I_7821</name>
</gene>
<keyword evidence="3" id="KW-1185">Reference proteome</keyword>
<dbReference type="Proteomes" id="UP000005446">
    <property type="component" value="Unassembled WGS sequence"/>
</dbReference>
<dbReference type="AlphaFoldDB" id="H0EYC2"/>
<reference evidence="2 3" key="1">
    <citation type="journal article" date="2012" name="Eukaryot. Cell">
        <title>Genome sequence of the fungus Glarea lozoyensis: the first genome sequence of a species from the Helotiaceae family.</title>
        <authorList>
            <person name="Youssar L."/>
            <person name="Gruening B.A."/>
            <person name="Erxleben A."/>
            <person name="Guenther S."/>
            <person name="Huettel W."/>
        </authorList>
    </citation>
    <scope>NUCLEOTIDE SEQUENCE [LARGE SCALE GENOMIC DNA]</scope>
    <source>
        <strain evidence="3">ATCC 74030 / MF5533</strain>
    </source>
</reference>